<evidence type="ECO:0000313" key="2">
    <source>
        <dbReference type="EMBL" id="KAK7949348.1"/>
    </source>
</evidence>
<protein>
    <submittedName>
        <fullName evidence="2">Uncharacterized protein</fullName>
    </submittedName>
</protein>
<organism evidence="2 3">
    <name type="scientific">Apiospora aurea</name>
    <dbReference type="NCBI Taxonomy" id="335848"/>
    <lineage>
        <taxon>Eukaryota</taxon>
        <taxon>Fungi</taxon>
        <taxon>Dikarya</taxon>
        <taxon>Ascomycota</taxon>
        <taxon>Pezizomycotina</taxon>
        <taxon>Sordariomycetes</taxon>
        <taxon>Xylariomycetidae</taxon>
        <taxon>Amphisphaeriales</taxon>
        <taxon>Apiosporaceae</taxon>
        <taxon>Apiospora</taxon>
    </lineage>
</organism>
<accession>A0ABR1QAA6</accession>
<keyword evidence="3" id="KW-1185">Reference proteome</keyword>
<name>A0ABR1QAA6_9PEZI</name>
<comment type="caution">
    <text evidence="2">The sequence shown here is derived from an EMBL/GenBank/DDBJ whole genome shotgun (WGS) entry which is preliminary data.</text>
</comment>
<reference evidence="2 3" key="1">
    <citation type="submission" date="2023-01" db="EMBL/GenBank/DDBJ databases">
        <title>Analysis of 21 Apiospora genomes using comparative genomics revels a genus with tremendous synthesis potential of carbohydrate active enzymes and secondary metabolites.</title>
        <authorList>
            <person name="Sorensen T."/>
        </authorList>
    </citation>
    <scope>NUCLEOTIDE SEQUENCE [LARGE SCALE GENOMIC DNA]</scope>
    <source>
        <strain evidence="2 3">CBS 24483</strain>
    </source>
</reference>
<proteinExistence type="predicted"/>
<gene>
    <name evidence="2" type="ORF">PG986_010234</name>
</gene>
<sequence length="209" mass="23125">METATAIWRAAAGHHKKTLRRFVFHQRRLTGVDYVPPSCGEEWDQLDLSLESSGFESSPDENSLGYSDLKSLVLGCSPEWMTRIVSPFCQKTSLQILHMRRSGPEFARIARLQGKAPRVKPRVRNPLISDFEYDYEQPDDDESDDDESDDDESDECSDSEGHTGHSIGASDVGRSANGVAARGVRAARRRIPVGCVTSQSSWDAGPGHC</sequence>
<feature type="region of interest" description="Disordered" evidence="1">
    <location>
        <begin position="190"/>
        <end position="209"/>
    </location>
</feature>
<dbReference type="EMBL" id="JAQQWE010000006">
    <property type="protein sequence ID" value="KAK7949348.1"/>
    <property type="molecule type" value="Genomic_DNA"/>
</dbReference>
<evidence type="ECO:0000256" key="1">
    <source>
        <dbReference type="SAM" id="MobiDB-lite"/>
    </source>
</evidence>
<dbReference type="Proteomes" id="UP001391051">
    <property type="component" value="Unassembled WGS sequence"/>
</dbReference>
<feature type="compositionally biased region" description="Acidic residues" evidence="1">
    <location>
        <begin position="131"/>
        <end position="158"/>
    </location>
</feature>
<dbReference type="GeneID" id="92079518"/>
<dbReference type="RefSeq" id="XP_066698854.1">
    <property type="nucleotide sequence ID" value="XM_066846456.1"/>
</dbReference>
<evidence type="ECO:0000313" key="3">
    <source>
        <dbReference type="Proteomes" id="UP001391051"/>
    </source>
</evidence>
<feature type="compositionally biased region" description="Low complexity" evidence="1">
    <location>
        <begin position="172"/>
        <end position="184"/>
    </location>
</feature>
<feature type="region of interest" description="Disordered" evidence="1">
    <location>
        <begin position="121"/>
        <end position="185"/>
    </location>
</feature>